<comment type="caution">
    <text evidence="1">The sequence shown here is derived from an EMBL/GenBank/DDBJ whole genome shotgun (WGS) entry which is preliminary data.</text>
</comment>
<dbReference type="RefSeq" id="WP_330196877.1">
    <property type="nucleotide sequence ID" value="NZ_JAZDRO010000005.1"/>
</dbReference>
<dbReference type="Proteomes" id="UP001310692">
    <property type="component" value="Unassembled WGS sequence"/>
</dbReference>
<evidence type="ECO:0000313" key="1">
    <source>
        <dbReference type="EMBL" id="MEE2567316.1"/>
    </source>
</evidence>
<evidence type="ECO:0000313" key="2">
    <source>
        <dbReference type="Proteomes" id="UP001310692"/>
    </source>
</evidence>
<dbReference type="EMBL" id="JAZDRO010000005">
    <property type="protein sequence ID" value="MEE2567316.1"/>
    <property type="molecule type" value="Genomic_DNA"/>
</dbReference>
<gene>
    <name evidence="1" type="ORF">V0U35_11570</name>
</gene>
<protein>
    <submittedName>
        <fullName evidence="1">Uncharacterized protein</fullName>
    </submittedName>
</protein>
<organism evidence="1 2">
    <name type="scientific">Hyphobacterium marinum</name>
    <dbReference type="NCBI Taxonomy" id="3116574"/>
    <lineage>
        <taxon>Bacteria</taxon>
        <taxon>Pseudomonadati</taxon>
        <taxon>Pseudomonadota</taxon>
        <taxon>Alphaproteobacteria</taxon>
        <taxon>Maricaulales</taxon>
        <taxon>Maricaulaceae</taxon>
        <taxon>Hyphobacterium</taxon>
    </lineage>
</organism>
<name>A0ABU7M0T9_9PROT</name>
<reference evidence="1 2" key="1">
    <citation type="submission" date="2024-01" db="EMBL/GenBank/DDBJ databases">
        <title>Hyphobacterium bacterium isolated from marine sediment.</title>
        <authorList>
            <person name="Zhao S."/>
        </authorList>
    </citation>
    <scope>NUCLEOTIDE SEQUENCE [LARGE SCALE GENOMIC DNA]</scope>
    <source>
        <strain evidence="1 2">Y60-23</strain>
    </source>
</reference>
<accession>A0ABU7M0T9</accession>
<keyword evidence="2" id="KW-1185">Reference proteome</keyword>
<proteinExistence type="predicted"/>
<sequence>MREKLVAAAAAAAQADARQQGLHDILAGLEAGLAPADQVARSRFFEPLAILTGDPAQVPPSRAYFTPHFLDRIWSWFEDQLGEEFIAWAIADDNLAWHDSWTQRRKQAAQALSDFLDVSANDRKAEARLAALWGAGGAERARDIATLLRSSGEITAALKPFPDEIRDLTPELCTELRDGYERFGDDAPDAGLWLLLIILARLKKTAQIFRAIEKIGRRGDDLLVSKTDLATVGDAVFKDAEHFAALFKHAPDTLDDARVAVDGLANYVSITVGMTREFGIRKDGRWGKQLFGLRSQVSSDLEKIFASVPKALGKAVPEPRKGKGGIMTPVEIAPETVIEQAEARLHFVAGAHEWASQAAVASIHKKTEEAATTLLDDCSSALINLVQHSEGEEQALASQGLDVVARLFEAAGQDENASLIRRRSAAALAA</sequence>